<dbReference type="EMBL" id="LGRX02014530">
    <property type="protein sequence ID" value="KAK3264471.1"/>
    <property type="molecule type" value="Genomic_DNA"/>
</dbReference>
<dbReference type="Proteomes" id="UP001190700">
    <property type="component" value="Unassembled WGS sequence"/>
</dbReference>
<dbReference type="InterPro" id="IPR005049">
    <property type="entry name" value="STL-like"/>
</dbReference>
<reference evidence="1 2" key="1">
    <citation type="journal article" date="2015" name="Genome Biol. Evol.">
        <title>Comparative Genomics of a Bacterivorous Green Alga Reveals Evolutionary Causalities and Consequences of Phago-Mixotrophic Mode of Nutrition.</title>
        <authorList>
            <person name="Burns J.A."/>
            <person name="Paasch A."/>
            <person name="Narechania A."/>
            <person name="Kim E."/>
        </authorList>
    </citation>
    <scope>NUCLEOTIDE SEQUENCE [LARGE SCALE GENOMIC DNA]</scope>
    <source>
        <strain evidence="1 2">PLY_AMNH</strain>
    </source>
</reference>
<keyword evidence="2" id="KW-1185">Reference proteome</keyword>
<evidence type="ECO:0000313" key="1">
    <source>
        <dbReference type="EMBL" id="KAK3264471.1"/>
    </source>
</evidence>
<evidence type="ECO:0000313" key="2">
    <source>
        <dbReference type="Proteomes" id="UP001190700"/>
    </source>
</evidence>
<dbReference type="PANTHER" id="PTHR31362">
    <property type="entry name" value="GLYCOSYLTRANSFERASE STELLO1-RELATED"/>
    <property type="match status" value="1"/>
</dbReference>
<protein>
    <submittedName>
        <fullName evidence="1">Uncharacterized protein</fullName>
    </submittedName>
</protein>
<sequence>MRVLMVRSAQIGFLAAVVGYVAYRELQPLMWRHKAGVAEEGKTAIPVQMSSQCEKEPPRVPQAVQLMDIAFPWVHEKAKKVHHGEHVWNHPRPSTRHIPDEEKGDKWIVITSINEPTEQVKAWATLHPEWRLVVVGDRKSPTDFKWPNCTYLSVDDQHQLPYKSLKVLPWNSYARKIVGYLYAIEHGATVVYETDDDNGFKPEIGLSGFLPERPEALTLKPDESVKVANPYAHFGIPSMWPRGYPINAGGQKGVDADATLEYDSEEKHERFAPIQQALADLDPDVDAIFRLVRAKELGDFHFDGDKAPVTYPAGIMSPYNSQNTLHHRAAFWGLYIPSTVAMRVCDIWRSYWAQRILWEIDAEVAFLPASVDQIRSPHDYLGDFLEEIQMYSQSGKLVAFLRAWKCTADNVFDCCLALCAAMAKNGFWGAEEIPVMEAWLEDLYVFGKVDSQKTSGKYTPLGSMSDSKITTMSGVQVQK</sequence>
<name>A0AAE0FSK1_9CHLO</name>
<comment type="caution">
    <text evidence="1">The sequence shown here is derived from an EMBL/GenBank/DDBJ whole genome shotgun (WGS) entry which is preliminary data.</text>
</comment>
<accession>A0AAE0FSK1</accession>
<proteinExistence type="predicted"/>
<dbReference type="PANTHER" id="PTHR31362:SF0">
    <property type="entry name" value="EXOSTOSIN DOMAIN-CONTAINING PROTEIN-RELATED"/>
    <property type="match status" value="1"/>
</dbReference>
<gene>
    <name evidence="1" type="ORF">CYMTET_26793</name>
</gene>
<organism evidence="1 2">
    <name type="scientific">Cymbomonas tetramitiformis</name>
    <dbReference type="NCBI Taxonomy" id="36881"/>
    <lineage>
        <taxon>Eukaryota</taxon>
        <taxon>Viridiplantae</taxon>
        <taxon>Chlorophyta</taxon>
        <taxon>Pyramimonadophyceae</taxon>
        <taxon>Pyramimonadales</taxon>
        <taxon>Pyramimonadaceae</taxon>
        <taxon>Cymbomonas</taxon>
    </lineage>
</organism>
<dbReference type="AlphaFoldDB" id="A0AAE0FSK1"/>
<dbReference type="Pfam" id="PF03385">
    <property type="entry name" value="STELLO"/>
    <property type="match status" value="1"/>
</dbReference>